<proteinExistence type="inferred from homology"/>
<dbReference type="SUPFAM" id="SSF118290">
    <property type="entry name" value="WRKY DNA-binding domain"/>
    <property type="match status" value="1"/>
</dbReference>
<keyword evidence="4" id="KW-0804">Transcription</keyword>
<feature type="compositionally biased region" description="Polar residues" evidence="7">
    <location>
        <begin position="246"/>
        <end position="286"/>
    </location>
</feature>
<reference evidence="9" key="1">
    <citation type="submission" date="2022-02" db="EMBL/GenBank/DDBJ databases">
        <authorList>
            <person name="Henning P.M."/>
            <person name="McCubbin A.G."/>
            <person name="Shore J.S."/>
        </authorList>
    </citation>
    <scope>NUCLEOTIDE SEQUENCE</scope>
    <source>
        <strain evidence="9">F60SS</strain>
        <tissue evidence="9">Leaves</tissue>
    </source>
</reference>
<reference evidence="9" key="2">
    <citation type="journal article" date="2023" name="Plants (Basel)">
        <title>Annotation of the Turnera subulata (Passifloraceae) Draft Genome Reveals the S-Locus Evolved after the Divergence of Turneroideae from Passifloroideae in a Stepwise Manner.</title>
        <authorList>
            <person name="Henning P.M."/>
            <person name="Roalson E.H."/>
            <person name="Mir W."/>
            <person name="McCubbin A.G."/>
            <person name="Shore J.S."/>
        </authorList>
    </citation>
    <scope>NUCLEOTIDE SEQUENCE</scope>
    <source>
        <strain evidence="9">F60SS</strain>
    </source>
</reference>
<accession>A0A9Q0FZE7</accession>
<dbReference type="EMBL" id="JAKUCV010003389">
    <property type="protein sequence ID" value="KAJ4839151.1"/>
    <property type="molecule type" value="Genomic_DNA"/>
</dbReference>
<organism evidence="9 10">
    <name type="scientific">Turnera subulata</name>
    <dbReference type="NCBI Taxonomy" id="218843"/>
    <lineage>
        <taxon>Eukaryota</taxon>
        <taxon>Viridiplantae</taxon>
        <taxon>Streptophyta</taxon>
        <taxon>Embryophyta</taxon>
        <taxon>Tracheophyta</taxon>
        <taxon>Spermatophyta</taxon>
        <taxon>Magnoliopsida</taxon>
        <taxon>eudicotyledons</taxon>
        <taxon>Gunneridae</taxon>
        <taxon>Pentapetalae</taxon>
        <taxon>rosids</taxon>
        <taxon>fabids</taxon>
        <taxon>Malpighiales</taxon>
        <taxon>Passifloraceae</taxon>
        <taxon>Turnera</taxon>
    </lineage>
</organism>
<dbReference type="FunFam" id="2.20.25.80:FF:000007">
    <property type="entry name" value="WRKY transcription factor 22"/>
    <property type="match status" value="1"/>
</dbReference>
<comment type="subcellular location">
    <subcellularLocation>
        <location evidence="1">Nucleus</location>
    </subcellularLocation>
</comment>
<dbReference type="AlphaFoldDB" id="A0A9Q0FZE7"/>
<dbReference type="InterPro" id="IPR036576">
    <property type="entry name" value="WRKY_dom_sf"/>
</dbReference>
<keyword evidence="3" id="KW-0238">DNA-binding</keyword>
<evidence type="ECO:0000313" key="9">
    <source>
        <dbReference type="EMBL" id="KAJ4839151.1"/>
    </source>
</evidence>
<dbReference type="Proteomes" id="UP001141552">
    <property type="component" value="Unassembled WGS sequence"/>
</dbReference>
<protein>
    <recommendedName>
        <fullName evidence="8">WRKY domain-containing protein</fullName>
    </recommendedName>
</protein>
<dbReference type="InterPro" id="IPR044810">
    <property type="entry name" value="WRKY_plant"/>
</dbReference>
<dbReference type="GO" id="GO:0000976">
    <property type="term" value="F:transcription cis-regulatory region binding"/>
    <property type="evidence" value="ECO:0007669"/>
    <property type="project" value="TreeGrafter"/>
</dbReference>
<evidence type="ECO:0000256" key="5">
    <source>
        <dbReference type="ARBA" id="ARBA00023242"/>
    </source>
</evidence>
<dbReference type="InterPro" id="IPR003657">
    <property type="entry name" value="WRKY_dom"/>
</dbReference>
<dbReference type="GO" id="GO:0005634">
    <property type="term" value="C:nucleus"/>
    <property type="evidence" value="ECO:0007669"/>
    <property type="project" value="UniProtKB-SubCell"/>
</dbReference>
<feature type="region of interest" description="Disordered" evidence="7">
    <location>
        <begin position="194"/>
        <end position="287"/>
    </location>
</feature>
<evidence type="ECO:0000313" key="10">
    <source>
        <dbReference type="Proteomes" id="UP001141552"/>
    </source>
</evidence>
<keyword evidence="2" id="KW-0805">Transcription regulation</keyword>
<evidence type="ECO:0000256" key="7">
    <source>
        <dbReference type="SAM" id="MobiDB-lite"/>
    </source>
</evidence>
<feature type="domain" description="WRKY" evidence="8">
    <location>
        <begin position="155"/>
        <end position="221"/>
    </location>
</feature>
<evidence type="ECO:0000259" key="8">
    <source>
        <dbReference type="PROSITE" id="PS50811"/>
    </source>
</evidence>
<evidence type="ECO:0000256" key="3">
    <source>
        <dbReference type="ARBA" id="ARBA00023125"/>
    </source>
</evidence>
<dbReference type="GO" id="GO:0003700">
    <property type="term" value="F:DNA-binding transcription factor activity"/>
    <property type="evidence" value="ECO:0007669"/>
    <property type="project" value="InterPro"/>
</dbReference>
<dbReference type="SMART" id="SM00774">
    <property type="entry name" value="WRKY"/>
    <property type="match status" value="1"/>
</dbReference>
<dbReference type="PANTHER" id="PTHR32096">
    <property type="entry name" value="WRKY TRANSCRIPTION FACTOR 30-RELATED-RELATED"/>
    <property type="match status" value="1"/>
</dbReference>
<gene>
    <name evidence="9" type="ORF">Tsubulata_008317</name>
</gene>
<evidence type="ECO:0000256" key="6">
    <source>
        <dbReference type="ARBA" id="ARBA00060761"/>
    </source>
</evidence>
<dbReference type="Gene3D" id="2.20.25.80">
    <property type="entry name" value="WRKY domain"/>
    <property type="match status" value="1"/>
</dbReference>
<dbReference type="PANTHER" id="PTHR32096:SF80">
    <property type="entry name" value="WRKY TRANSCRIPTION FACTOR 27-RELATED"/>
    <property type="match status" value="1"/>
</dbReference>
<dbReference type="Pfam" id="PF03106">
    <property type="entry name" value="WRKY"/>
    <property type="match status" value="1"/>
</dbReference>
<evidence type="ECO:0000256" key="4">
    <source>
        <dbReference type="ARBA" id="ARBA00023163"/>
    </source>
</evidence>
<comment type="similarity">
    <text evidence="6">Belongs to the WRKY group II-e family.</text>
</comment>
<dbReference type="OrthoDB" id="1077642at2759"/>
<comment type="caution">
    <text evidence="9">The sequence shown here is derived from an EMBL/GenBank/DDBJ whole genome shotgun (WGS) entry which is preliminary data.</text>
</comment>
<keyword evidence="10" id="KW-1185">Reference proteome</keyword>
<keyword evidence="5" id="KW-0539">Nucleus</keyword>
<name>A0A9Q0FZE7_9ROSI</name>
<sequence length="341" mass="38493">MEDYWDLQAVVRSGYNTSEDFENTMNNPATSLFAPLSFEQDELSAFPEIFETTREDHFHGLEGTNYSPSFYPPMLHQTLFPQSLLISTTTTTTHMSIPKEVKQPPAQMVQRLVHQEKPLSGDASCSARGVDSVIRADKMKKSRKNQHKKVVQEVTEDDLSSDKWAWRKYGQKPIKGSPYPRSYYRCSSSKGCLARKQMERSSTDPSTFNITYTGEHSHPQPTRRNSLAGSTRNKSSLPKGFKANEPNKSSITMDSIPSPTTGSMASSTEEDFVQQQVSIKTEQQEQSLEDYESNINGNIAMPDIDELFPSLEDLEGLLLDQLNVPCSLMDHQQQFQAVDTR</sequence>
<feature type="compositionally biased region" description="Polar residues" evidence="7">
    <location>
        <begin position="203"/>
        <end position="236"/>
    </location>
</feature>
<evidence type="ECO:0000256" key="2">
    <source>
        <dbReference type="ARBA" id="ARBA00023015"/>
    </source>
</evidence>
<evidence type="ECO:0000256" key="1">
    <source>
        <dbReference type="ARBA" id="ARBA00004123"/>
    </source>
</evidence>
<dbReference type="PROSITE" id="PS50811">
    <property type="entry name" value="WRKY"/>
    <property type="match status" value="1"/>
</dbReference>